<evidence type="ECO:0000256" key="2">
    <source>
        <dbReference type="SAM" id="Phobius"/>
    </source>
</evidence>
<accession>A0ABR0UVG8</accession>
<feature type="compositionally biased region" description="Polar residues" evidence="1">
    <location>
        <begin position="291"/>
        <end position="317"/>
    </location>
</feature>
<dbReference type="PANTHER" id="PTHR31949">
    <property type="entry name" value="GASTRIC MUCIN-LIKE PROTEIN"/>
    <property type="match status" value="1"/>
</dbReference>
<dbReference type="Proteomes" id="UP001318860">
    <property type="component" value="Unassembled WGS sequence"/>
</dbReference>
<name>A0ABR0UVG8_REHGL</name>
<feature type="region of interest" description="Disordered" evidence="1">
    <location>
        <begin position="155"/>
        <end position="370"/>
    </location>
</feature>
<feature type="region of interest" description="Disordered" evidence="1">
    <location>
        <begin position="388"/>
        <end position="417"/>
    </location>
</feature>
<gene>
    <name evidence="3" type="ORF">DH2020_040274</name>
</gene>
<dbReference type="EMBL" id="JABTTQ020002066">
    <property type="protein sequence ID" value="KAK6125966.1"/>
    <property type="molecule type" value="Genomic_DNA"/>
</dbReference>
<evidence type="ECO:0000313" key="3">
    <source>
        <dbReference type="EMBL" id="KAK6125966.1"/>
    </source>
</evidence>
<keyword evidence="2" id="KW-0472">Membrane</keyword>
<keyword evidence="2" id="KW-1133">Transmembrane helix</keyword>
<keyword evidence="2" id="KW-0812">Transmembrane</keyword>
<dbReference type="PANTHER" id="PTHR31949:SF15">
    <property type="entry name" value="ENDOCHITINASE A-LIKE ISOFORM X1"/>
    <property type="match status" value="1"/>
</dbReference>
<feature type="compositionally biased region" description="Low complexity" evidence="1">
    <location>
        <begin position="190"/>
        <end position="247"/>
    </location>
</feature>
<protein>
    <submittedName>
        <fullName evidence="3">Uncharacterized protein</fullName>
    </submittedName>
</protein>
<keyword evidence="4" id="KW-1185">Reference proteome</keyword>
<evidence type="ECO:0000256" key="1">
    <source>
        <dbReference type="SAM" id="MobiDB-lite"/>
    </source>
</evidence>
<sequence>MQASVQFRPQNRDLGMVMRQVDEDLAIFLGMKNAEKEKNEHSVIRKSNEFDESKGVEPKSDSLLILNASQEEIFPISADDNLLDLEIERSDYNWLVTQQDSSLIPSVEVDVQDSAASQTKISYGEAISVKSQASSILNFFERWCNILENTCEESASLRDSPLHQDSSTSTDSSAMAIKRPLSSENRKPTPRAATPTARSTMPSKSKPSRASTPTSRSTLPSSKPTAAQSRSSSRSSTPSRPSIPIVSKSAPTRSATPTHRPAAPSTTSDRSSSGRKMGPAILKTSVPFRGTSPTVKSRPSKPSDTLSLSHDATQNPKVSIPKRPVSASNEKQRQKSCSPAKVRAPISGGNKMGSKMLSRSRGYSNEGDEVNPVLMGTKMVDRVVNMRKLAPPRQDEYVSQDNTRKSSGQENSGFGRSLSKKSLDMAIRHMVCIFYSSLLCNIYCWLIATEK</sequence>
<feature type="compositionally biased region" description="Polar residues" evidence="1">
    <location>
        <begin position="397"/>
        <end position="414"/>
    </location>
</feature>
<proteinExistence type="predicted"/>
<feature type="transmembrane region" description="Helical" evidence="2">
    <location>
        <begin position="426"/>
        <end position="448"/>
    </location>
</feature>
<reference evidence="3 4" key="1">
    <citation type="journal article" date="2021" name="Comput. Struct. Biotechnol. J.">
        <title>De novo genome assembly of the potent medicinal plant Rehmannia glutinosa using nanopore technology.</title>
        <authorList>
            <person name="Ma L."/>
            <person name="Dong C."/>
            <person name="Song C."/>
            <person name="Wang X."/>
            <person name="Zheng X."/>
            <person name="Niu Y."/>
            <person name="Chen S."/>
            <person name="Feng W."/>
        </authorList>
    </citation>
    <scope>NUCLEOTIDE SEQUENCE [LARGE SCALE GENOMIC DNA]</scope>
    <source>
        <strain evidence="3">DH-2019</strain>
    </source>
</reference>
<evidence type="ECO:0000313" key="4">
    <source>
        <dbReference type="Proteomes" id="UP001318860"/>
    </source>
</evidence>
<comment type="caution">
    <text evidence="3">The sequence shown here is derived from an EMBL/GenBank/DDBJ whole genome shotgun (WGS) entry which is preliminary data.</text>
</comment>
<organism evidence="3 4">
    <name type="scientific">Rehmannia glutinosa</name>
    <name type="common">Chinese foxglove</name>
    <dbReference type="NCBI Taxonomy" id="99300"/>
    <lineage>
        <taxon>Eukaryota</taxon>
        <taxon>Viridiplantae</taxon>
        <taxon>Streptophyta</taxon>
        <taxon>Embryophyta</taxon>
        <taxon>Tracheophyta</taxon>
        <taxon>Spermatophyta</taxon>
        <taxon>Magnoliopsida</taxon>
        <taxon>eudicotyledons</taxon>
        <taxon>Gunneridae</taxon>
        <taxon>Pentapetalae</taxon>
        <taxon>asterids</taxon>
        <taxon>lamiids</taxon>
        <taxon>Lamiales</taxon>
        <taxon>Orobanchaceae</taxon>
        <taxon>Rehmannieae</taxon>
        <taxon>Rehmannia</taxon>
    </lineage>
</organism>